<feature type="domain" description="ABC transporter" evidence="9">
    <location>
        <begin position="340"/>
        <end position="578"/>
    </location>
</feature>
<dbReference type="PANTHER" id="PTHR43394:SF1">
    <property type="entry name" value="ATP-BINDING CASSETTE SUB-FAMILY B MEMBER 10, MITOCHONDRIAL"/>
    <property type="match status" value="1"/>
</dbReference>
<dbReference type="GO" id="GO:0005524">
    <property type="term" value="F:ATP binding"/>
    <property type="evidence" value="ECO:0007669"/>
    <property type="project" value="UniProtKB-KW"/>
</dbReference>
<keyword evidence="6 8" id="KW-1133">Transmembrane helix</keyword>
<dbReference type="Gene3D" id="3.40.50.300">
    <property type="entry name" value="P-loop containing nucleotide triphosphate hydrolases"/>
    <property type="match status" value="1"/>
</dbReference>
<dbReference type="EMBL" id="FQVL01000006">
    <property type="protein sequence ID" value="SHF00531.1"/>
    <property type="molecule type" value="Genomic_DNA"/>
</dbReference>
<dbReference type="RefSeq" id="WP_073154873.1">
    <property type="nucleotide sequence ID" value="NZ_FQVL01000006.1"/>
</dbReference>
<organism evidence="11 12">
    <name type="scientific">Seinonella peptonophila</name>
    <dbReference type="NCBI Taxonomy" id="112248"/>
    <lineage>
        <taxon>Bacteria</taxon>
        <taxon>Bacillati</taxon>
        <taxon>Bacillota</taxon>
        <taxon>Bacilli</taxon>
        <taxon>Bacillales</taxon>
        <taxon>Thermoactinomycetaceae</taxon>
        <taxon>Seinonella</taxon>
    </lineage>
</organism>
<dbReference type="InterPro" id="IPR036640">
    <property type="entry name" value="ABC1_TM_sf"/>
</dbReference>
<evidence type="ECO:0000313" key="11">
    <source>
        <dbReference type="EMBL" id="SHF00531.1"/>
    </source>
</evidence>
<evidence type="ECO:0000256" key="3">
    <source>
        <dbReference type="ARBA" id="ARBA00022692"/>
    </source>
</evidence>
<dbReference type="AlphaFoldDB" id="A0A1M4Y444"/>
<dbReference type="GO" id="GO:0005886">
    <property type="term" value="C:plasma membrane"/>
    <property type="evidence" value="ECO:0007669"/>
    <property type="project" value="UniProtKB-SubCell"/>
</dbReference>
<protein>
    <submittedName>
        <fullName evidence="11">ATP-binding cassette, subfamily B, AbcA/BmrA</fullName>
    </submittedName>
</protein>
<dbReference type="Pfam" id="PF00664">
    <property type="entry name" value="ABC_membrane"/>
    <property type="match status" value="1"/>
</dbReference>
<dbReference type="PANTHER" id="PTHR43394">
    <property type="entry name" value="ATP-DEPENDENT PERMEASE MDL1, MITOCHONDRIAL"/>
    <property type="match status" value="1"/>
</dbReference>
<evidence type="ECO:0000256" key="7">
    <source>
        <dbReference type="ARBA" id="ARBA00023136"/>
    </source>
</evidence>
<feature type="transmembrane region" description="Helical" evidence="8">
    <location>
        <begin position="276"/>
        <end position="298"/>
    </location>
</feature>
<keyword evidence="3 8" id="KW-0812">Transmembrane</keyword>
<dbReference type="Gene3D" id="1.20.1560.10">
    <property type="entry name" value="ABC transporter type 1, transmembrane domain"/>
    <property type="match status" value="1"/>
</dbReference>
<feature type="transmembrane region" description="Helical" evidence="8">
    <location>
        <begin position="28"/>
        <end position="48"/>
    </location>
</feature>
<comment type="similarity">
    <text evidence="2">Belongs to the ABC transporter superfamily.</text>
</comment>
<dbReference type="GO" id="GO:0015421">
    <property type="term" value="F:ABC-type oligopeptide transporter activity"/>
    <property type="evidence" value="ECO:0007669"/>
    <property type="project" value="TreeGrafter"/>
</dbReference>
<dbReference type="InterPro" id="IPR017871">
    <property type="entry name" value="ABC_transporter-like_CS"/>
</dbReference>
<dbReference type="PROSITE" id="PS00211">
    <property type="entry name" value="ABC_TRANSPORTER_1"/>
    <property type="match status" value="1"/>
</dbReference>
<name>A0A1M4Y444_9BACL</name>
<dbReference type="PROSITE" id="PS50929">
    <property type="entry name" value="ABC_TM1F"/>
    <property type="match status" value="1"/>
</dbReference>
<keyword evidence="7 8" id="KW-0472">Membrane</keyword>
<comment type="subcellular location">
    <subcellularLocation>
        <location evidence="1">Cell membrane</location>
        <topology evidence="1">Multi-pass membrane protein</topology>
    </subcellularLocation>
</comment>
<feature type="transmembrane region" description="Helical" evidence="8">
    <location>
        <begin position="141"/>
        <end position="161"/>
    </location>
</feature>
<reference evidence="11 12" key="1">
    <citation type="submission" date="2016-11" db="EMBL/GenBank/DDBJ databases">
        <authorList>
            <person name="Jaros S."/>
            <person name="Januszkiewicz K."/>
            <person name="Wedrychowicz H."/>
        </authorList>
    </citation>
    <scope>NUCLEOTIDE SEQUENCE [LARGE SCALE GENOMIC DNA]</scope>
    <source>
        <strain evidence="11 12">DSM 44666</strain>
    </source>
</reference>
<evidence type="ECO:0000256" key="2">
    <source>
        <dbReference type="ARBA" id="ARBA00005417"/>
    </source>
</evidence>
<evidence type="ECO:0000256" key="6">
    <source>
        <dbReference type="ARBA" id="ARBA00022989"/>
    </source>
</evidence>
<feature type="transmembrane region" description="Helical" evidence="8">
    <location>
        <begin position="68"/>
        <end position="91"/>
    </location>
</feature>
<dbReference type="InterPro" id="IPR027417">
    <property type="entry name" value="P-loop_NTPase"/>
</dbReference>
<evidence type="ECO:0000313" key="12">
    <source>
        <dbReference type="Proteomes" id="UP000184476"/>
    </source>
</evidence>
<keyword evidence="4" id="KW-0547">Nucleotide-binding</keyword>
<feature type="transmembrane region" description="Helical" evidence="8">
    <location>
        <begin position="167"/>
        <end position="184"/>
    </location>
</feature>
<dbReference type="SUPFAM" id="SSF90123">
    <property type="entry name" value="ABC transporter transmembrane region"/>
    <property type="match status" value="1"/>
</dbReference>
<dbReference type="SMART" id="SM00382">
    <property type="entry name" value="AAA"/>
    <property type="match status" value="1"/>
</dbReference>
<evidence type="ECO:0000256" key="8">
    <source>
        <dbReference type="SAM" id="Phobius"/>
    </source>
</evidence>
<evidence type="ECO:0000259" key="9">
    <source>
        <dbReference type="PROSITE" id="PS50893"/>
    </source>
</evidence>
<feature type="domain" description="ABC transmembrane type-1" evidence="10">
    <location>
        <begin position="29"/>
        <end position="308"/>
    </location>
</feature>
<evidence type="ECO:0000256" key="1">
    <source>
        <dbReference type="ARBA" id="ARBA00004651"/>
    </source>
</evidence>
<gene>
    <name evidence="11" type="ORF">SAMN05444392_10633</name>
</gene>
<dbReference type="OrthoDB" id="9770415at2"/>
<dbReference type="InterPro" id="IPR011527">
    <property type="entry name" value="ABC1_TM_dom"/>
</dbReference>
<feature type="transmembrane region" description="Helical" evidence="8">
    <location>
        <begin position="245"/>
        <end position="270"/>
    </location>
</feature>
<proteinExistence type="inferred from homology"/>
<dbReference type="SUPFAM" id="SSF52540">
    <property type="entry name" value="P-loop containing nucleoside triphosphate hydrolases"/>
    <property type="match status" value="1"/>
</dbReference>
<dbReference type="GO" id="GO:0016887">
    <property type="term" value="F:ATP hydrolysis activity"/>
    <property type="evidence" value="ECO:0007669"/>
    <property type="project" value="InterPro"/>
</dbReference>
<dbReference type="InterPro" id="IPR003439">
    <property type="entry name" value="ABC_transporter-like_ATP-bd"/>
</dbReference>
<dbReference type="PROSITE" id="PS50893">
    <property type="entry name" value="ABC_TRANSPORTER_2"/>
    <property type="match status" value="1"/>
</dbReference>
<dbReference type="InterPro" id="IPR003593">
    <property type="entry name" value="AAA+_ATPase"/>
</dbReference>
<evidence type="ECO:0000256" key="4">
    <source>
        <dbReference type="ARBA" id="ARBA00022741"/>
    </source>
</evidence>
<evidence type="ECO:0000256" key="5">
    <source>
        <dbReference type="ARBA" id="ARBA00022840"/>
    </source>
</evidence>
<evidence type="ECO:0000259" key="10">
    <source>
        <dbReference type="PROSITE" id="PS50929"/>
    </source>
</evidence>
<keyword evidence="5 11" id="KW-0067">ATP-binding</keyword>
<dbReference type="Pfam" id="PF00005">
    <property type="entry name" value="ABC_tran"/>
    <property type="match status" value="1"/>
</dbReference>
<dbReference type="FunFam" id="3.40.50.300:FF:000218">
    <property type="entry name" value="Multidrug ABC transporter ATP-binding protein"/>
    <property type="match status" value="1"/>
</dbReference>
<dbReference type="CDD" id="cd18551">
    <property type="entry name" value="ABC_6TM_LmrA_like"/>
    <property type="match status" value="1"/>
</dbReference>
<sequence length="590" mass="66420">MKENKITKINLKQLLRLIQFSTLPKGPIILILILSLLQTTTGLIVPWFTKDLIDVLSVSSLNIMKICMLAGAFLIQAASGAFSTYYLAFLGEKVVANLRKRLWKHTLYLPISYFDQHRSGESISRINNDTTIVKELITKQLISIFTGMISLIGSLCLLFYLDWSMTLIMLIAVPIMFLVMRPIGNKIYQISKQLQAETAKFTSVLTQVVSEIRLVKAYTAENVEQRNGEASIENLRQSGLKEAKVFAILQPFMSLIMMLMLGLVIGYGGYRVATHALSAGALVAYIMYLFQILMPLTMMTQFFTSLQKAFGATERMIEMLEWETEPKVTHAPSIHSNQPIHIKQLSFTYQQIDEPNYILKDINVTIPPAKVTAIVGPSGGGKTTLFSLIERFYRPTSGEILLGEQSIQTFSLQNWRDQIRYVSQESPLLAGTIRENISYGMKREVTDEEIVSAAKLSFADAFISQLPKGYDSEVGERGIKLSGGQRQRIAIARALLHNPQILMLDEATSNLDSKAEEVVQKALQNLMKGRTTLIIAHRLSTVIDADQILVIEQGRLTGQGTHDQLLSSHRLYQQLVQQQFKWNRSHEHQS</sequence>
<accession>A0A1M4Y444</accession>
<dbReference type="Proteomes" id="UP000184476">
    <property type="component" value="Unassembled WGS sequence"/>
</dbReference>
<dbReference type="InterPro" id="IPR039421">
    <property type="entry name" value="Type_1_exporter"/>
</dbReference>
<keyword evidence="12" id="KW-1185">Reference proteome</keyword>
<dbReference type="STRING" id="112248.SAMN05444392_10633"/>